<protein>
    <submittedName>
        <fullName evidence="2">Uncharacterized protein</fullName>
    </submittedName>
</protein>
<feature type="transmembrane region" description="Helical" evidence="1">
    <location>
        <begin position="44"/>
        <end position="61"/>
    </location>
</feature>
<comment type="caution">
    <text evidence="2">The sequence shown here is derived from an EMBL/GenBank/DDBJ whole genome shotgun (WGS) entry which is preliminary data.</text>
</comment>
<proteinExistence type="predicted"/>
<name>A0A3L9DTD0_9STRE</name>
<dbReference type="EMBL" id="RCVM01000004">
    <property type="protein sequence ID" value="RLY04195.1"/>
    <property type="molecule type" value="Genomic_DNA"/>
</dbReference>
<reference evidence="2 3" key="1">
    <citation type="submission" date="2018-10" db="EMBL/GenBank/DDBJ databases">
        <title>Streptococcus hillyeri sp. nov., isolated from equine tracheal sample.</title>
        <authorList>
            <person name="Macfadyen A.C."/>
            <person name="Waller A."/>
            <person name="Paterson G.K."/>
        </authorList>
    </citation>
    <scope>NUCLEOTIDE SEQUENCE [LARGE SCALE GENOMIC DNA]</scope>
    <source>
        <strain evidence="2 3">28462</strain>
    </source>
</reference>
<keyword evidence="1" id="KW-1133">Transmembrane helix</keyword>
<dbReference type="RefSeq" id="WP_121834952.1">
    <property type="nucleotide sequence ID" value="NZ_RCVM01000004.1"/>
</dbReference>
<evidence type="ECO:0000313" key="3">
    <source>
        <dbReference type="Proteomes" id="UP000279194"/>
    </source>
</evidence>
<dbReference type="AlphaFoldDB" id="A0A3L9DTD0"/>
<accession>A0A3L9DTD0</accession>
<evidence type="ECO:0000256" key="1">
    <source>
        <dbReference type="SAM" id="Phobius"/>
    </source>
</evidence>
<sequence>MSGFGILVVLILLIGSIGMNVVLITLLMRDRGKERQSKRKRDGFYLYLAVVCLVPAVLGILPSYSKWSNILVFLPTFAFFLYLYFDGENK</sequence>
<keyword evidence="3" id="KW-1185">Reference proteome</keyword>
<feature type="transmembrane region" description="Helical" evidence="1">
    <location>
        <begin position="67"/>
        <end position="85"/>
    </location>
</feature>
<feature type="transmembrane region" description="Helical" evidence="1">
    <location>
        <begin position="6"/>
        <end position="28"/>
    </location>
</feature>
<keyword evidence="1" id="KW-0812">Transmembrane</keyword>
<organism evidence="2 3">
    <name type="scientific">Streptococcus hillyeri</name>
    <dbReference type="NCBI Taxonomy" id="2282420"/>
    <lineage>
        <taxon>Bacteria</taxon>
        <taxon>Bacillati</taxon>
        <taxon>Bacillota</taxon>
        <taxon>Bacilli</taxon>
        <taxon>Lactobacillales</taxon>
        <taxon>Streptococcaceae</taxon>
        <taxon>Streptococcus</taxon>
    </lineage>
</organism>
<evidence type="ECO:0000313" key="2">
    <source>
        <dbReference type="EMBL" id="RLY04195.1"/>
    </source>
</evidence>
<gene>
    <name evidence="2" type="ORF">EAF07_03755</name>
</gene>
<dbReference type="Proteomes" id="UP000279194">
    <property type="component" value="Unassembled WGS sequence"/>
</dbReference>
<keyword evidence="1" id="KW-0472">Membrane</keyword>